<feature type="domain" description="Tyrosine specific protein phosphatases" evidence="2">
    <location>
        <begin position="83"/>
        <end position="142"/>
    </location>
</feature>
<reference evidence="3" key="1">
    <citation type="submission" date="2020-05" db="EMBL/GenBank/DDBJ databases">
        <authorList>
            <person name="Chiriac C."/>
            <person name="Salcher M."/>
            <person name="Ghai R."/>
            <person name="Kavagutti S V."/>
        </authorList>
    </citation>
    <scope>NUCLEOTIDE SEQUENCE</scope>
</reference>
<dbReference type="GO" id="GO:0016791">
    <property type="term" value="F:phosphatase activity"/>
    <property type="evidence" value="ECO:0007669"/>
    <property type="project" value="UniProtKB-ARBA"/>
</dbReference>
<dbReference type="InterPro" id="IPR000387">
    <property type="entry name" value="Tyr_Pase_dom"/>
</dbReference>
<evidence type="ECO:0000256" key="1">
    <source>
        <dbReference type="ARBA" id="ARBA00022801"/>
    </source>
</evidence>
<dbReference type="PROSITE" id="PS50056">
    <property type="entry name" value="TYR_PHOSPHATASE_2"/>
    <property type="match status" value="1"/>
</dbReference>
<dbReference type="SMART" id="SM00195">
    <property type="entry name" value="DSPc"/>
    <property type="match status" value="1"/>
</dbReference>
<protein>
    <submittedName>
        <fullName evidence="3">Unannotated protein</fullName>
    </submittedName>
</protein>
<name>A0A6J6CHC2_9ZZZZ</name>
<organism evidence="3">
    <name type="scientific">freshwater metagenome</name>
    <dbReference type="NCBI Taxonomy" id="449393"/>
    <lineage>
        <taxon>unclassified sequences</taxon>
        <taxon>metagenomes</taxon>
        <taxon>ecological metagenomes</taxon>
    </lineage>
</organism>
<dbReference type="InterPro" id="IPR029021">
    <property type="entry name" value="Prot-tyrosine_phosphatase-like"/>
</dbReference>
<dbReference type="AlphaFoldDB" id="A0A6J6CHC2"/>
<proteinExistence type="predicted"/>
<dbReference type="EMBL" id="CAEZSL010000157">
    <property type="protein sequence ID" value="CAB4550575.1"/>
    <property type="molecule type" value="Genomic_DNA"/>
</dbReference>
<dbReference type="InterPro" id="IPR003595">
    <property type="entry name" value="Tyr_Pase_cat"/>
</dbReference>
<keyword evidence="1" id="KW-0378">Hydrolase</keyword>
<accession>A0A6J6CHC2</accession>
<evidence type="ECO:0000259" key="2">
    <source>
        <dbReference type="PROSITE" id="PS50056"/>
    </source>
</evidence>
<dbReference type="SMART" id="SM00404">
    <property type="entry name" value="PTPc_motif"/>
    <property type="match status" value="1"/>
</dbReference>
<evidence type="ECO:0000313" key="3">
    <source>
        <dbReference type="EMBL" id="CAB4550575.1"/>
    </source>
</evidence>
<sequence length="162" mass="17646">MNLDGGIHEIPLSSVAGRLWLCGKHKIAPDVEALLEHVSADHVVCLVQDHELSERYPAYVTWLNSSGRCSWQRIPDLSSPPLHKVLPLYESVVERLRRGENVIAHCAAGVGRAGTLAVAVCLLTGMDLDQAMSHVRQSRPGAGPEVGSQLDAMIELSTLLRR</sequence>
<gene>
    <name evidence="3" type="ORF">UFOPK1421_01255</name>
    <name evidence="4" type="ORF">UFOPK1820_00623</name>
</gene>
<dbReference type="Gene3D" id="3.90.190.10">
    <property type="entry name" value="Protein tyrosine phosphatase superfamily"/>
    <property type="match status" value="1"/>
</dbReference>
<dbReference type="SUPFAM" id="SSF52799">
    <property type="entry name" value="(Phosphotyrosine protein) phosphatases II"/>
    <property type="match status" value="1"/>
</dbReference>
<dbReference type="EMBL" id="CAEZUK010000080">
    <property type="protein sequence ID" value="CAB4599341.1"/>
    <property type="molecule type" value="Genomic_DNA"/>
</dbReference>
<dbReference type="InterPro" id="IPR020422">
    <property type="entry name" value="TYR_PHOSPHATASE_DUAL_dom"/>
</dbReference>
<dbReference type="InterPro" id="IPR057023">
    <property type="entry name" value="PTP-SAK"/>
</dbReference>
<dbReference type="InterPro" id="IPR050561">
    <property type="entry name" value="PTP"/>
</dbReference>
<dbReference type="FunFam" id="3.90.190.10:FF:000157">
    <property type="entry name" value="Protein-tyrosine phosphatase"/>
    <property type="match status" value="1"/>
</dbReference>
<evidence type="ECO:0000313" key="4">
    <source>
        <dbReference type="EMBL" id="CAB4599341.1"/>
    </source>
</evidence>
<dbReference type="Pfam" id="PF22784">
    <property type="entry name" value="PTP-SAK"/>
    <property type="match status" value="1"/>
</dbReference>
<dbReference type="PANTHER" id="PTHR23339">
    <property type="entry name" value="TYROSINE SPECIFIC PROTEIN PHOSPHATASE AND DUAL SPECIFICITY PROTEIN PHOSPHATASE"/>
    <property type="match status" value="1"/>
</dbReference>